<protein>
    <submittedName>
        <fullName evidence="2">Uncharacterized protein</fullName>
    </submittedName>
</protein>
<keyword evidence="3" id="KW-1185">Reference proteome</keyword>
<gene>
    <name evidence="2" type="ORF">RUM44_012326</name>
</gene>
<evidence type="ECO:0000313" key="3">
    <source>
        <dbReference type="Proteomes" id="UP001359485"/>
    </source>
</evidence>
<evidence type="ECO:0000313" key="2">
    <source>
        <dbReference type="EMBL" id="KAK6640630.1"/>
    </source>
</evidence>
<sequence length="126" mass="14454">MMLSSRRWKSRRRSGEESPRVIKNDLDLINKQRCKGVGVTSRAKFTTGRLLDFCWRVKARKLKSSALSDRRLLDSTTRVRENITKMGCRGGTPGQPNPWGWRKTKVRKEYDARGRGGAVTGLECER</sequence>
<accession>A0ABR1BD39</accession>
<evidence type="ECO:0000256" key="1">
    <source>
        <dbReference type="SAM" id="MobiDB-lite"/>
    </source>
</evidence>
<reference evidence="2 3" key="1">
    <citation type="submission" date="2023-09" db="EMBL/GenBank/DDBJ databases">
        <title>Genomes of two closely related lineages of the louse Polyplax serrata with different host specificities.</title>
        <authorList>
            <person name="Martinu J."/>
            <person name="Tarabai H."/>
            <person name="Stefka J."/>
            <person name="Hypsa V."/>
        </authorList>
    </citation>
    <scope>NUCLEOTIDE SEQUENCE [LARGE SCALE GENOMIC DNA]</scope>
    <source>
        <strain evidence="2">98ZLc_SE</strain>
    </source>
</reference>
<comment type="caution">
    <text evidence="2">The sequence shown here is derived from an EMBL/GenBank/DDBJ whole genome shotgun (WGS) entry which is preliminary data.</text>
</comment>
<feature type="region of interest" description="Disordered" evidence="1">
    <location>
        <begin position="85"/>
        <end position="106"/>
    </location>
</feature>
<proteinExistence type="predicted"/>
<name>A0ABR1BD39_POLSC</name>
<organism evidence="2 3">
    <name type="scientific">Polyplax serrata</name>
    <name type="common">Common mouse louse</name>
    <dbReference type="NCBI Taxonomy" id="468196"/>
    <lineage>
        <taxon>Eukaryota</taxon>
        <taxon>Metazoa</taxon>
        <taxon>Ecdysozoa</taxon>
        <taxon>Arthropoda</taxon>
        <taxon>Hexapoda</taxon>
        <taxon>Insecta</taxon>
        <taxon>Pterygota</taxon>
        <taxon>Neoptera</taxon>
        <taxon>Paraneoptera</taxon>
        <taxon>Psocodea</taxon>
        <taxon>Troctomorpha</taxon>
        <taxon>Phthiraptera</taxon>
        <taxon>Anoplura</taxon>
        <taxon>Polyplacidae</taxon>
        <taxon>Polyplax</taxon>
    </lineage>
</organism>
<dbReference type="Proteomes" id="UP001359485">
    <property type="component" value="Unassembled WGS sequence"/>
</dbReference>
<dbReference type="EMBL" id="JAWJWF010000001">
    <property type="protein sequence ID" value="KAK6640630.1"/>
    <property type="molecule type" value="Genomic_DNA"/>
</dbReference>